<proteinExistence type="predicted"/>
<evidence type="ECO:0000313" key="6">
    <source>
        <dbReference type="Proteomes" id="UP000183447"/>
    </source>
</evidence>
<dbReference type="AlphaFoldDB" id="A0A1K2HX66"/>
<dbReference type="EMBL" id="FPKU01000002">
    <property type="protein sequence ID" value="SFZ84180.1"/>
    <property type="molecule type" value="Genomic_DNA"/>
</dbReference>
<dbReference type="Gene3D" id="3.90.550.10">
    <property type="entry name" value="Spore Coat Polysaccharide Biosynthesis Protein SpsA, Chain A"/>
    <property type="match status" value="1"/>
</dbReference>
<dbReference type="InterPro" id="IPR025877">
    <property type="entry name" value="MobA-like_NTP_Trfase"/>
</dbReference>
<keyword evidence="6" id="KW-1185">Reference proteome</keyword>
<dbReference type="GO" id="GO:0016779">
    <property type="term" value="F:nucleotidyltransferase activity"/>
    <property type="evidence" value="ECO:0007669"/>
    <property type="project" value="UniProtKB-KW"/>
</dbReference>
<protein>
    <submittedName>
        <fullName evidence="5">MobA-like NTP transferase domain-containing protein</fullName>
    </submittedName>
</protein>
<keyword evidence="2" id="KW-0548">Nucleotidyltransferase</keyword>
<keyword evidence="3" id="KW-0460">Magnesium</keyword>
<feature type="domain" description="MobA-like NTP transferase" evidence="4">
    <location>
        <begin position="11"/>
        <end position="168"/>
    </location>
</feature>
<dbReference type="OrthoDB" id="9788272at2"/>
<keyword evidence="1 5" id="KW-0808">Transferase</keyword>
<dbReference type="InterPro" id="IPR029044">
    <property type="entry name" value="Nucleotide-diphossugar_trans"/>
</dbReference>
<organism evidence="5 6">
    <name type="scientific">Devosia enhydra</name>
    <dbReference type="NCBI Taxonomy" id="665118"/>
    <lineage>
        <taxon>Bacteria</taxon>
        <taxon>Pseudomonadati</taxon>
        <taxon>Pseudomonadota</taxon>
        <taxon>Alphaproteobacteria</taxon>
        <taxon>Hyphomicrobiales</taxon>
        <taxon>Devosiaceae</taxon>
        <taxon>Devosia</taxon>
    </lineage>
</organism>
<evidence type="ECO:0000259" key="4">
    <source>
        <dbReference type="Pfam" id="PF12804"/>
    </source>
</evidence>
<dbReference type="RefSeq" id="WP_072341867.1">
    <property type="nucleotide sequence ID" value="NZ_FPKU01000002.1"/>
</dbReference>
<evidence type="ECO:0000313" key="5">
    <source>
        <dbReference type="EMBL" id="SFZ84180.1"/>
    </source>
</evidence>
<dbReference type="Proteomes" id="UP000183447">
    <property type="component" value="Unassembled WGS sequence"/>
</dbReference>
<dbReference type="CDD" id="cd06422">
    <property type="entry name" value="NTP_transferase_like_1"/>
    <property type="match status" value="1"/>
</dbReference>
<evidence type="ECO:0000256" key="2">
    <source>
        <dbReference type="ARBA" id="ARBA00022695"/>
    </source>
</evidence>
<accession>A0A1K2HX66</accession>
<dbReference type="STRING" id="665118.SAMN02983003_1863"/>
<dbReference type="InterPro" id="IPR050065">
    <property type="entry name" value="GlmU-like"/>
</dbReference>
<reference evidence="5 6" key="1">
    <citation type="submission" date="2016-11" db="EMBL/GenBank/DDBJ databases">
        <authorList>
            <person name="Jaros S."/>
            <person name="Januszkiewicz K."/>
            <person name="Wedrychowicz H."/>
        </authorList>
    </citation>
    <scope>NUCLEOTIDE SEQUENCE [LARGE SCALE GENOMIC DNA]</scope>
    <source>
        <strain evidence="5 6">ATCC 23634</strain>
    </source>
</reference>
<evidence type="ECO:0000256" key="3">
    <source>
        <dbReference type="ARBA" id="ARBA00022842"/>
    </source>
</evidence>
<dbReference type="SUPFAM" id="SSF53448">
    <property type="entry name" value="Nucleotide-diphospho-sugar transferases"/>
    <property type="match status" value="1"/>
</dbReference>
<sequence length="234" mass="24737">MTEIERFPEVMLLAAGLGTRMRPLTDATPKPLIPVAGTPLIDRVITAAVTEGARRFVINAHAHADQVVAHFAGHPRVTVLREETLLGVGGGLRNGLSALTGDTLLVMNTDAFWLPEADRPLARLIARHREIGAAMTMLCVQPGRAVGARLSHDFCLDPVGRITPDSGAPVIYTGVMVVERALVQTLPEGKGPMAPLIAAAEAKDGLRGVHLLAPWFHVGDPEGLAEAEARLGAA</sequence>
<dbReference type="PANTHER" id="PTHR43584:SF8">
    <property type="entry name" value="N-ACETYLMURAMATE ALPHA-1-PHOSPHATE URIDYLYLTRANSFERASE"/>
    <property type="match status" value="1"/>
</dbReference>
<gene>
    <name evidence="5" type="ORF">SAMN02983003_1863</name>
</gene>
<dbReference type="Pfam" id="PF12804">
    <property type="entry name" value="NTP_transf_3"/>
    <property type="match status" value="1"/>
</dbReference>
<dbReference type="PANTHER" id="PTHR43584">
    <property type="entry name" value="NUCLEOTIDYL TRANSFERASE"/>
    <property type="match status" value="1"/>
</dbReference>
<evidence type="ECO:0000256" key="1">
    <source>
        <dbReference type="ARBA" id="ARBA00022679"/>
    </source>
</evidence>
<name>A0A1K2HX66_9HYPH</name>